<sequence>MGFLSSIFKKTKKTNSSSSNQKQHRSTKTDPTRASATASMLSTGSEHSGTALSQEDPIPSDAPKELRVVREWIRAKDEHNLEKCQELTTENCRFTFTDSETEMPAHELYESLVDLFASFPDLHFFCKSLKVQGPSTNRNNPGIVVVAKDYYGIGKHTGAPYFFGPYPPVEPTGKTVRDENIEFTFTVRDGKIVDADIYAFGEMVGPPGFYTKVGGILF</sequence>
<gene>
    <name evidence="2" type="ORF">SEMRO_4328_G353720.1</name>
</gene>
<dbReference type="SUPFAM" id="SSF54427">
    <property type="entry name" value="NTF2-like"/>
    <property type="match status" value="1"/>
</dbReference>
<dbReference type="EMBL" id="CAICTM010004326">
    <property type="protein sequence ID" value="CAB9531929.1"/>
    <property type="molecule type" value="Genomic_DNA"/>
</dbReference>
<proteinExistence type="predicted"/>
<evidence type="ECO:0000313" key="3">
    <source>
        <dbReference type="Proteomes" id="UP001153069"/>
    </source>
</evidence>
<dbReference type="Proteomes" id="UP001153069">
    <property type="component" value="Unassembled WGS sequence"/>
</dbReference>
<name>A0A9N8F6D4_9STRA</name>
<accession>A0A9N8F6D4</accession>
<comment type="caution">
    <text evidence="2">The sequence shown here is derived from an EMBL/GenBank/DDBJ whole genome shotgun (WGS) entry which is preliminary data.</text>
</comment>
<protein>
    <submittedName>
        <fullName evidence="2">Uncharacterized protein</fullName>
    </submittedName>
</protein>
<dbReference type="OrthoDB" id="10542774at2759"/>
<feature type="region of interest" description="Disordered" evidence="1">
    <location>
        <begin position="1"/>
        <end position="64"/>
    </location>
</feature>
<feature type="compositionally biased region" description="Polar residues" evidence="1">
    <location>
        <begin position="32"/>
        <end position="53"/>
    </location>
</feature>
<organism evidence="2 3">
    <name type="scientific">Seminavis robusta</name>
    <dbReference type="NCBI Taxonomy" id="568900"/>
    <lineage>
        <taxon>Eukaryota</taxon>
        <taxon>Sar</taxon>
        <taxon>Stramenopiles</taxon>
        <taxon>Ochrophyta</taxon>
        <taxon>Bacillariophyta</taxon>
        <taxon>Bacillariophyceae</taxon>
        <taxon>Bacillariophycidae</taxon>
        <taxon>Naviculales</taxon>
        <taxon>Naviculaceae</taxon>
        <taxon>Seminavis</taxon>
    </lineage>
</organism>
<evidence type="ECO:0000256" key="1">
    <source>
        <dbReference type="SAM" id="MobiDB-lite"/>
    </source>
</evidence>
<dbReference type="InterPro" id="IPR032710">
    <property type="entry name" value="NTF2-like_dom_sf"/>
</dbReference>
<reference evidence="2" key="1">
    <citation type="submission" date="2020-06" db="EMBL/GenBank/DDBJ databases">
        <authorList>
            <consortium name="Plant Systems Biology data submission"/>
        </authorList>
    </citation>
    <scope>NUCLEOTIDE SEQUENCE</scope>
    <source>
        <strain evidence="2">D6</strain>
    </source>
</reference>
<dbReference type="Gene3D" id="3.10.450.50">
    <property type="match status" value="1"/>
</dbReference>
<evidence type="ECO:0000313" key="2">
    <source>
        <dbReference type="EMBL" id="CAB9531929.1"/>
    </source>
</evidence>
<dbReference type="AlphaFoldDB" id="A0A9N8F6D4"/>
<keyword evidence="3" id="KW-1185">Reference proteome</keyword>